<dbReference type="KEGG" id="mis:MICPUN_101315"/>
<dbReference type="GeneID" id="8245108"/>
<evidence type="ECO:0000313" key="2">
    <source>
        <dbReference type="Proteomes" id="UP000002009"/>
    </source>
</evidence>
<dbReference type="EMBL" id="CP001328">
    <property type="protein sequence ID" value="ACO64719.1"/>
    <property type="molecule type" value="Genomic_DNA"/>
</dbReference>
<protein>
    <submittedName>
        <fullName evidence="1">Uncharacterized protein</fullName>
    </submittedName>
</protein>
<dbReference type="Proteomes" id="UP000002009">
    <property type="component" value="Chromosome 7"/>
</dbReference>
<evidence type="ECO:0000313" key="1">
    <source>
        <dbReference type="EMBL" id="ACO64719.1"/>
    </source>
</evidence>
<sequence length="161" mass="16679">MAGLGSSALDALGSAEALALTAGFLAAALVDDPLVATVFAADCARSLAATEDLGAPAEEEVLKLADPPMRDESSPVPLLAVDATIAAGVRRWIARLATLRPWIIGNGAGGRGGWSARGGDTSRGYFFKDRRKSALSGGDLTGRAGYGGAPAWRARRWRSRR</sequence>
<proteinExistence type="predicted"/>
<keyword evidence="2" id="KW-1185">Reference proteome</keyword>
<accession>C1E9Q4</accession>
<name>C1E9Q4_MICCC</name>
<dbReference type="InParanoid" id="C1E9Q4"/>
<gene>
    <name evidence="1" type="ORF">MICPUN_101315</name>
</gene>
<organism evidence="1 2">
    <name type="scientific">Micromonas commoda (strain RCC299 / NOUM17 / CCMP2709)</name>
    <name type="common">Picoplanktonic green alga</name>
    <dbReference type="NCBI Taxonomy" id="296587"/>
    <lineage>
        <taxon>Eukaryota</taxon>
        <taxon>Viridiplantae</taxon>
        <taxon>Chlorophyta</taxon>
        <taxon>Mamiellophyceae</taxon>
        <taxon>Mamiellales</taxon>
        <taxon>Mamiellaceae</taxon>
        <taxon>Micromonas</taxon>
    </lineage>
</organism>
<dbReference type="RefSeq" id="XP_002503461.1">
    <property type="nucleotide sequence ID" value="XM_002503415.1"/>
</dbReference>
<reference evidence="1 2" key="1">
    <citation type="journal article" date="2009" name="Science">
        <title>Green evolution and dynamic adaptations revealed by genomes of the marine picoeukaryotes Micromonas.</title>
        <authorList>
            <person name="Worden A.Z."/>
            <person name="Lee J.H."/>
            <person name="Mock T."/>
            <person name="Rouze P."/>
            <person name="Simmons M.P."/>
            <person name="Aerts A.L."/>
            <person name="Allen A.E."/>
            <person name="Cuvelier M.L."/>
            <person name="Derelle E."/>
            <person name="Everett M.V."/>
            <person name="Foulon E."/>
            <person name="Grimwood J."/>
            <person name="Gundlach H."/>
            <person name="Henrissat B."/>
            <person name="Napoli C."/>
            <person name="McDonald S.M."/>
            <person name="Parker M.S."/>
            <person name="Rombauts S."/>
            <person name="Salamov A."/>
            <person name="Von Dassow P."/>
            <person name="Badger J.H."/>
            <person name="Coutinho P.M."/>
            <person name="Demir E."/>
            <person name="Dubchak I."/>
            <person name="Gentemann C."/>
            <person name="Eikrem W."/>
            <person name="Gready J.E."/>
            <person name="John U."/>
            <person name="Lanier W."/>
            <person name="Lindquist E.A."/>
            <person name="Lucas S."/>
            <person name="Mayer K.F."/>
            <person name="Moreau H."/>
            <person name="Not F."/>
            <person name="Otillar R."/>
            <person name="Panaud O."/>
            <person name="Pangilinan J."/>
            <person name="Paulsen I."/>
            <person name="Piegu B."/>
            <person name="Poliakov A."/>
            <person name="Robbens S."/>
            <person name="Schmutz J."/>
            <person name="Toulza E."/>
            <person name="Wyss T."/>
            <person name="Zelensky A."/>
            <person name="Zhou K."/>
            <person name="Armbrust E.V."/>
            <person name="Bhattacharya D."/>
            <person name="Goodenough U.W."/>
            <person name="Van de Peer Y."/>
            <person name="Grigoriev I.V."/>
        </authorList>
    </citation>
    <scope>NUCLEOTIDE SEQUENCE [LARGE SCALE GENOMIC DNA]</scope>
    <source>
        <strain evidence="2">RCC299 / NOUM17</strain>
    </source>
</reference>
<dbReference type="AlphaFoldDB" id="C1E9Q4"/>